<sequence>MMTEVSRILSCGTHYEVLKLTDVNHAPKLVDAQRIRKHYKELAIQVHPDKTRVPDAEAAFKRLSEAYECLIDEESQRRYLRQLQLDSKTVKPRKSTSKRKNKAKSEPSSKQSDPIPTRKRTSEEIWQMFQREEEAYARQEFQAKGFERNYRASSKRTKTMPSIPLEEQHQILDSEIENKARKWATWSKPVSKQTTSSDTMYGTRANASSCCMLCRRKFPTLDALQLHVQFSKLHLANLRTKTSG</sequence>
<evidence type="ECO:0000313" key="2">
    <source>
        <dbReference type="Proteomes" id="UP001163321"/>
    </source>
</evidence>
<dbReference type="EMBL" id="CM047584">
    <property type="protein sequence ID" value="KAI9912040.1"/>
    <property type="molecule type" value="Genomic_DNA"/>
</dbReference>
<evidence type="ECO:0000313" key="1">
    <source>
        <dbReference type="EMBL" id="KAI9912040.1"/>
    </source>
</evidence>
<name>A0ACC0VZP2_9STRA</name>
<gene>
    <name evidence="1" type="ORF">PsorP6_009515</name>
</gene>
<organism evidence="1 2">
    <name type="scientific">Peronosclerospora sorghi</name>
    <dbReference type="NCBI Taxonomy" id="230839"/>
    <lineage>
        <taxon>Eukaryota</taxon>
        <taxon>Sar</taxon>
        <taxon>Stramenopiles</taxon>
        <taxon>Oomycota</taxon>
        <taxon>Peronosporomycetes</taxon>
        <taxon>Peronosporales</taxon>
        <taxon>Peronosporaceae</taxon>
        <taxon>Peronosclerospora</taxon>
    </lineage>
</organism>
<comment type="caution">
    <text evidence="1">The sequence shown here is derived from an EMBL/GenBank/DDBJ whole genome shotgun (WGS) entry which is preliminary data.</text>
</comment>
<keyword evidence="2" id="KW-1185">Reference proteome</keyword>
<protein>
    <submittedName>
        <fullName evidence="1">Uncharacterized protein</fullName>
    </submittedName>
</protein>
<proteinExistence type="predicted"/>
<reference evidence="1 2" key="1">
    <citation type="journal article" date="2022" name="bioRxiv">
        <title>The genome of the oomycete Peronosclerospora sorghi, a cosmopolitan pathogen of maize and sorghum, is inflated with dispersed pseudogenes.</title>
        <authorList>
            <person name="Fletcher K."/>
            <person name="Martin F."/>
            <person name="Isakeit T."/>
            <person name="Cavanaugh K."/>
            <person name="Magill C."/>
            <person name="Michelmore R."/>
        </authorList>
    </citation>
    <scope>NUCLEOTIDE SEQUENCE [LARGE SCALE GENOMIC DNA]</scope>
    <source>
        <strain evidence="1">P6</strain>
    </source>
</reference>
<accession>A0ACC0VZP2</accession>
<dbReference type="Proteomes" id="UP001163321">
    <property type="component" value="Chromosome 5"/>
</dbReference>